<organism evidence="1">
    <name type="scientific">Arundo donax</name>
    <name type="common">Giant reed</name>
    <name type="synonym">Donax arundinaceus</name>
    <dbReference type="NCBI Taxonomy" id="35708"/>
    <lineage>
        <taxon>Eukaryota</taxon>
        <taxon>Viridiplantae</taxon>
        <taxon>Streptophyta</taxon>
        <taxon>Embryophyta</taxon>
        <taxon>Tracheophyta</taxon>
        <taxon>Spermatophyta</taxon>
        <taxon>Magnoliopsida</taxon>
        <taxon>Liliopsida</taxon>
        <taxon>Poales</taxon>
        <taxon>Poaceae</taxon>
        <taxon>PACMAD clade</taxon>
        <taxon>Arundinoideae</taxon>
        <taxon>Arundineae</taxon>
        <taxon>Arundo</taxon>
    </lineage>
</organism>
<protein>
    <submittedName>
        <fullName evidence="1">Uncharacterized protein</fullName>
    </submittedName>
</protein>
<name>A0A0A9EF30_ARUDO</name>
<evidence type="ECO:0000313" key="1">
    <source>
        <dbReference type="EMBL" id="JAD98666.1"/>
    </source>
</evidence>
<accession>A0A0A9EF30</accession>
<dbReference type="AlphaFoldDB" id="A0A0A9EF30"/>
<dbReference type="EMBL" id="GBRH01199229">
    <property type="protein sequence ID" value="JAD98666.1"/>
    <property type="molecule type" value="Transcribed_RNA"/>
</dbReference>
<reference evidence="1" key="1">
    <citation type="submission" date="2014-09" db="EMBL/GenBank/DDBJ databases">
        <authorList>
            <person name="Magalhaes I.L.F."/>
            <person name="Oliveira U."/>
            <person name="Santos F.R."/>
            <person name="Vidigal T.H.D.A."/>
            <person name="Brescovit A.D."/>
            <person name="Santos A.J."/>
        </authorList>
    </citation>
    <scope>NUCLEOTIDE SEQUENCE</scope>
    <source>
        <tissue evidence="1">Shoot tissue taken approximately 20 cm above the soil surface</tissue>
    </source>
</reference>
<proteinExistence type="predicted"/>
<reference evidence="1" key="2">
    <citation type="journal article" date="2015" name="Data Brief">
        <title>Shoot transcriptome of the giant reed, Arundo donax.</title>
        <authorList>
            <person name="Barrero R.A."/>
            <person name="Guerrero F.D."/>
            <person name="Moolhuijzen P."/>
            <person name="Goolsby J.A."/>
            <person name="Tidwell J."/>
            <person name="Bellgard S.E."/>
            <person name="Bellgard M.I."/>
        </authorList>
    </citation>
    <scope>NUCLEOTIDE SEQUENCE</scope>
    <source>
        <tissue evidence="1">Shoot tissue taken approximately 20 cm above the soil surface</tissue>
    </source>
</reference>
<sequence>MWTVLCCFHQPMLLPHWSFRAPGMTQYLAVYNLYHLNIVLRHL</sequence>